<dbReference type="AlphaFoldDB" id="A0A1H8BYL7"/>
<sequence>MRELGPAGCIALLAQLPVSLLCTGAHPVGVGLALGGDLSGPLAALLLLGYATAVALHAAAALRARLPVWLALPLPFYWALHWAALLLALSDLVRDPSHWRKTNHGAAVRVPTGATVADLIPSPARETQQI</sequence>
<dbReference type="Proteomes" id="UP000198761">
    <property type="component" value="Unassembled WGS sequence"/>
</dbReference>
<keyword evidence="1" id="KW-0472">Membrane</keyword>
<keyword evidence="1" id="KW-0812">Transmembrane</keyword>
<proteinExistence type="predicted"/>
<evidence type="ECO:0000313" key="2">
    <source>
        <dbReference type="EMBL" id="SEM86947.1"/>
    </source>
</evidence>
<keyword evidence="3" id="KW-1185">Reference proteome</keyword>
<reference evidence="2 3" key="1">
    <citation type="submission" date="2016-10" db="EMBL/GenBank/DDBJ databases">
        <authorList>
            <person name="de Groot N.N."/>
        </authorList>
    </citation>
    <scope>NUCLEOTIDE SEQUENCE [LARGE SCALE GENOMIC DNA]</scope>
    <source>
        <strain evidence="2 3">DSM 3857</strain>
    </source>
</reference>
<gene>
    <name evidence="2" type="ORF">SAMN04488103_102295</name>
</gene>
<accession>A0A1H8BYL7</accession>
<feature type="transmembrane region" description="Helical" evidence="1">
    <location>
        <begin position="43"/>
        <end position="62"/>
    </location>
</feature>
<evidence type="ECO:0000256" key="1">
    <source>
        <dbReference type="SAM" id="Phobius"/>
    </source>
</evidence>
<name>A0A1H8BYL7_9RHOB</name>
<organism evidence="2 3">
    <name type="scientific">Gemmobacter aquatilis</name>
    <dbReference type="NCBI Taxonomy" id="933059"/>
    <lineage>
        <taxon>Bacteria</taxon>
        <taxon>Pseudomonadati</taxon>
        <taxon>Pseudomonadota</taxon>
        <taxon>Alphaproteobacteria</taxon>
        <taxon>Rhodobacterales</taxon>
        <taxon>Paracoccaceae</taxon>
        <taxon>Gemmobacter</taxon>
    </lineage>
</organism>
<evidence type="ECO:0000313" key="3">
    <source>
        <dbReference type="Proteomes" id="UP000198761"/>
    </source>
</evidence>
<protein>
    <recommendedName>
        <fullName evidence="4">Glycosyl transferase family 2</fullName>
    </recommendedName>
</protein>
<feature type="transmembrane region" description="Helical" evidence="1">
    <location>
        <begin position="69"/>
        <end position="89"/>
    </location>
</feature>
<keyword evidence="1" id="KW-1133">Transmembrane helix</keyword>
<dbReference type="EMBL" id="FOCE01000002">
    <property type="protein sequence ID" value="SEM86947.1"/>
    <property type="molecule type" value="Genomic_DNA"/>
</dbReference>
<evidence type="ECO:0008006" key="4">
    <source>
        <dbReference type="Google" id="ProtNLM"/>
    </source>
</evidence>
<dbReference type="STRING" id="933059.SAMN04488103_102295"/>